<dbReference type="EMBL" id="CAJNOM010001405">
    <property type="protein sequence ID" value="CAF1606670.1"/>
    <property type="molecule type" value="Genomic_DNA"/>
</dbReference>
<proteinExistence type="predicted"/>
<evidence type="ECO:0000313" key="3">
    <source>
        <dbReference type="EMBL" id="CAF1606670.1"/>
    </source>
</evidence>
<evidence type="ECO:0000256" key="1">
    <source>
        <dbReference type="SAM" id="Phobius"/>
    </source>
</evidence>
<evidence type="ECO:0000313" key="2">
    <source>
        <dbReference type="EMBL" id="CAF1378532.1"/>
    </source>
</evidence>
<keyword evidence="1" id="KW-0472">Membrane</keyword>
<comment type="caution">
    <text evidence="3">The sequence shown here is derived from an EMBL/GenBank/DDBJ whole genome shotgun (WGS) entry which is preliminary data.</text>
</comment>
<organism evidence="3 4">
    <name type="scientific">Adineta steineri</name>
    <dbReference type="NCBI Taxonomy" id="433720"/>
    <lineage>
        <taxon>Eukaryota</taxon>
        <taxon>Metazoa</taxon>
        <taxon>Spiralia</taxon>
        <taxon>Gnathifera</taxon>
        <taxon>Rotifera</taxon>
        <taxon>Eurotatoria</taxon>
        <taxon>Bdelloidea</taxon>
        <taxon>Adinetida</taxon>
        <taxon>Adinetidae</taxon>
        <taxon>Adineta</taxon>
    </lineage>
</organism>
<keyword evidence="4" id="KW-1185">Reference proteome</keyword>
<evidence type="ECO:0000313" key="4">
    <source>
        <dbReference type="Proteomes" id="UP000663832"/>
    </source>
</evidence>
<dbReference type="EMBL" id="CAJNOI010001062">
    <property type="protein sequence ID" value="CAF1378532.1"/>
    <property type="molecule type" value="Genomic_DNA"/>
</dbReference>
<dbReference type="Proteomes" id="UP000663832">
    <property type="component" value="Unassembled WGS sequence"/>
</dbReference>
<reference evidence="3" key="1">
    <citation type="submission" date="2021-02" db="EMBL/GenBank/DDBJ databases">
        <authorList>
            <person name="Nowell W R."/>
        </authorList>
    </citation>
    <scope>NUCLEOTIDE SEQUENCE</scope>
</reference>
<name>A0A816B7Z3_9BILA</name>
<dbReference type="AlphaFoldDB" id="A0A816B7Z3"/>
<dbReference type="Proteomes" id="UP000663877">
    <property type="component" value="Unassembled WGS sequence"/>
</dbReference>
<protein>
    <submittedName>
        <fullName evidence="3">Uncharacterized protein</fullName>
    </submittedName>
</protein>
<keyword evidence="1" id="KW-0812">Transmembrane</keyword>
<accession>A0A816B7Z3</accession>
<gene>
    <name evidence="2" type="ORF">BJG266_LOCUS36435</name>
    <name evidence="3" type="ORF">QVE165_LOCUS53429</name>
</gene>
<feature type="transmembrane region" description="Helical" evidence="1">
    <location>
        <begin position="127"/>
        <end position="146"/>
    </location>
</feature>
<keyword evidence="1" id="KW-1133">Transmembrane helix</keyword>
<sequence>MIIHGEDYDKNFIKGTQEYHDYQDDIYENEILLLTNRYVIGLNLLDYFYSIFFGKTLSFSFEHRLNALEKFILKILTSVINEHIEECYTATENNIISQGQRPRKHYQHQSKLVIVIDFDSTFNVTTIYLPVPELIFICLAQLVFFVQQ</sequence>